<proteinExistence type="predicted"/>
<gene>
    <name evidence="2" type="primary">espR_3</name>
    <name evidence="2" type="ORF">NCTC10741_01848</name>
</gene>
<dbReference type="InterPro" id="IPR010982">
    <property type="entry name" value="Lambda_DNA-bd_dom_sf"/>
</dbReference>
<dbReference type="InterPro" id="IPR001387">
    <property type="entry name" value="Cro/C1-type_HTH"/>
</dbReference>
<organism evidence="2 3">
    <name type="scientific">Tsukamurella paurometabola</name>
    <name type="common">Corynebacterium paurometabolum</name>
    <dbReference type="NCBI Taxonomy" id="2061"/>
    <lineage>
        <taxon>Bacteria</taxon>
        <taxon>Bacillati</taxon>
        <taxon>Actinomycetota</taxon>
        <taxon>Actinomycetes</taxon>
        <taxon>Mycobacteriales</taxon>
        <taxon>Tsukamurellaceae</taxon>
        <taxon>Tsukamurella</taxon>
    </lineage>
</organism>
<evidence type="ECO:0000313" key="3">
    <source>
        <dbReference type="Proteomes" id="UP000271626"/>
    </source>
</evidence>
<dbReference type="GO" id="GO:0003677">
    <property type="term" value="F:DNA binding"/>
    <property type="evidence" value="ECO:0007669"/>
    <property type="project" value="InterPro"/>
</dbReference>
<reference evidence="2 3" key="1">
    <citation type="submission" date="2018-12" db="EMBL/GenBank/DDBJ databases">
        <authorList>
            <consortium name="Pathogen Informatics"/>
        </authorList>
    </citation>
    <scope>NUCLEOTIDE SEQUENCE [LARGE SCALE GENOMIC DNA]</scope>
    <source>
        <strain evidence="2 3">NCTC10741</strain>
    </source>
</reference>
<dbReference type="EMBL" id="LR131273">
    <property type="protein sequence ID" value="VDR38721.1"/>
    <property type="molecule type" value="Genomic_DNA"/>
</dbReference>
<dbReference type="SUPFAM" id="SSF47413">
    <property type="entry name" value="lambda repressor-like DNA-binding domains"/>
    <property type="match status" value="1"/>
</dbReference>
<dbReference type="AlphaFoldDB" id="A0A3P8L6F3"/>
<evidence type="ECO:0000313" key="2">
    <source>
        <dbReference type="EMBL" id="VDR38721.1"/>
    </source>
</evidence>
<name>A0A3P8L6F3_TSUPA</name>
<accession>A0A3P8L6F3</accession>
<dbReference type="Proteomes" id="UP000271626">
    <property type="component" value="Chromosome"/>
</dbReference>
<dbReference type="Gene3D" id="1.10.260.40">
    <property type="entry name" value="lambda repressor-like DNA-binding domains"/>
    <property type="match status" value="1"/>
</dbReference>
<dbReference type="PROSITE" id="PS50943">
    <property type="entry name" value="HTH_CROC1"/>
    <property type="match status" value="1"/>
</dbReference>
<protein>
    <submittedName>
        <fullName evidence="2">ESX-1 secretion-associated regulator EspR</fullName>
    </submittedName>
</protein>
<evidence type="ECO:0000259" key="1">
    <source>
        <dbReference type="PROSITE" id="PS50943"/>
    </source>
</evidence>
<sequence>MSSVNDSYEKATGSRILAMTGGEAEAAPLLLAQRLNSLFEREAKAGRPRTNNAVAEQLRERNPGLRVSGGYLSALRNGGRANPSIELLRALAAYFEVPVDHFTAPGTDDEAALAAELVMREAGIRALALRAEGLGEASLASIAAIIDNARKLEGLPVAGEQTQNPTD</sequence>
<feature type="domain" description="HTH cro/C1-type" evidence="1">
    <location>
        <begin position="67"/>
        <end position="102"/>
    </location>
</feature>